<protein>
    <submittedName>
        <fullName evidence="2 3">Uncharacterized protein</fullName>
    </submittedName>
</protein>
<dbReference type="PaxDb" id="3218-PP1S32_270V6.1"/>
<accession>A0A2K1K023</accession>
<sequence length="125" mass="13313">MHDRRDGQGVYTPVAPAGVAGTGGTANYPASQKDGYGYDATKGANTMPTKAGYGGYTNYDNNNVNKNNNNYVHPHPQQQNQKGDYVATPMSYGGDGVPITVDRKRHRMRNAVLGALAVCCCCVAL</sequence>
<evidence type="ECO:0000313" key="4">
    <source>
        <dbReference type="Proteomes" id="UP000006727"/>
    </source>
</evidence>
<evidence type="ECO:0000313" key="2">
    <source>
        <dbReference type="EMBL" id="PNR47131.1"/>
    </source>
</evidence>
<reference evidence="2 4" key="2">
    <citation type="journal article" date="2018" name="Plant J.">
        <title>The Physcomitrella patens chromosome-scale assembly reveals moss genome structure and evolution.</title>
        <authorList>
            <person name="Lang D."/>
            <person name="Ullrich K.K."/>
            <person name="Murat F."/>
            <person name="Fuchs J."/>
            <person name="Jenkins J."/>
            <person name="Haas F.B."/>
            <person name="Piednoel M."/>
            <person name="Gundlach H."/>
            <person name="Van Bel M."/>
            <person name="Meyberg R."/>
            <person name="Vives C."/>
            <person name="Morata J."/>
            <person name="Symeonidi A."/>
            <person name="Hiss M."/>
            <person name="Muchero W."/>
            <person name="Kamisugi Y."/>
            <person name="Saleh O."/>
            <person name="Blanc G."/>
            <person name="Decker E.L."/>
            <person name="van Gessel N."/>
            <person name="Grimwood J."/>
            <person name="Hayes R.D."/>
            <person name="Graham S.W."/>
            <person name="Gunter L.E."/>
            <person name="McDaniel S.F."/>
            <person name="Hoernstein S.N.W."/>
            <person name="Larsson A."/>
            <person name="Li F.W."/>
            <person name="Perroud P.F."/>
            <person name="Phillips J."/>
            <person name="Ranjan P."/>
            <person name="Rokshar D.S."/>
            <person name="Rothfels C.J."/>
            <person name="Schneider L."/>
            <person name="Shu S."/>
            <person name="Stevenson D.W."/>
            <person name="Thummler F."/>
            <person name="Tillich M."/>
            <person name="Villarreal Aguilar J.C."/>
            <person name="Widiez T."/>
            <person name="Wong G.K."/>
            <person name="Wymore A."/>
            <person name="Zhang Y."/>
            <person name="Zimmer A.D."/>
            <person name="Quatrano R.S."/>
            <person name="Mayer K.F.X."/>
            <person name="Goodstein D."/>
            <person name="Casacuberta J.M."/>
            <person name="Vandepoele K."/>
            <person name="Reski R."/>
            <person name="Cuming A.C."/>
            <person name="Tuskan G.A."/>
            <person name="Maumus F."/>
            <person name="Salse J."/>
            <person name="Schmutz J."/>
            <person name="Rensing S.A."/>
        </authorList>
    </citation>
    <scope>NUCLEOTIDE SEQUENCE [LARGE SCALE GENOMIC DNA]</scope>
    <source>
        <strain evidence="3 4">cv. Gransden 2004</strain>
    </source>
</reference>
<proteinExistence type="predicted"/>
<reference evidence="2 4" key="1">
    <citation type="journal article" date="2008" name="Science">
        <title>The Physcomitrella genome reveals evolutionary insights into the conquest of land by plants.</title>
        <authorList>
            <person name="Rensing S."/>
            <person name="Lang D."/>
            <person name="Zimmer A."/>
            <person name="Terry A."/>
            <person name="Salamov A."/>
            <person name="Shapiro H."/>
            <person name="Nishiyama T."/>
            <person name="Perroud P.-F."/>
            <person name="Lindquist E."/>
            <person name="Kamisugi Y."/>
            <person name="Tanahashi T."/>
            <person name="Sakakibara K."/>
            <person name="Fujita T."/>
            <person name="Oishi K."/>
            <person name="Shin-I T."/>
            <person name="Kuroki Y."/>
            <person name="Toyoda A."/>
            <person name="Suzuki Y."/>
            <person name="Hashimoto A."/>
            <person name="Yamaguchi K."/>
            <person name="Sugano A."/>
            <person name="Kohara Y."/>
            <person name="Fujiyama A."/>
            <person name="Anterola A."/>
            <person name="Aoki S."/>
            <person name="Ashton N."/>
            <person name="Barbazuk W.B."/>
            <person name="Barker E."/>
            <person name="Bennetzen J."/>
            <person name="Bezanilla M."/>
            <person name="Blankenship R."/>
            <person name="Cho S.H."/>
            <person name="Dutcher S."/>
            <person name="Estelle M."/>
            <person name="Fawcett J.A."/>
            <person name="Gundlach H."/>
            <person name="Hanada K."/>
            <person name="Heyl A."/>
            <person name="Hicks K.A."/>
            <person name="Hugh J."/>
            <person name="Lohr M."/>
            <person name="Mayer K."/>
            <person name="Melkozernov A."/>
            <person name="Murata T."/>
            <person name="Nelson D."/>
            <person name="Pils B."/>
            <person name="Prigge M."/>
            <person name="Reiss B."/>
            <person name="Renner T."/>
            <person name="Rombauts S."/>
            <person name="Rushton P."/>
            <person name="Sanderfoot A."/>
            <person name="Schween G."/>
            <person name="Shiu S.-H."/>
            <person name="Stueber K."/>
            <person name="Theodoulou F.L."/>
            <person name="Tu H."/>
            <person name="Van de Peer Y."/>
            <person name="Verrier P.J."/>
            <person name="Waters E."/>
            <person name="Wood A."/>
            <person name="Yang L."/>
            <person name="Cove D."/>
            <person name="Cuming A."/>
            <person name="Hasebe M."/>
            <person name="Lucas S."/>
            <person name="Mishler D.B."/>
            <person name="Reski R."/>
            <person name="Grigoriev I."/>
            <person name="Quatrano R.S."/>
            <person name="Boore J.L."/>
        </authorList>
    </citation>
    <scope>NUCLEOTIDE SEQUENCE [LARGE SCALE GENOMIC DNA]</scope>
    <source>
        <strain evidence="3 4">cv. Gransden 2004</strain>
    </source>
</reference>
<dbReference type="EnsemblPlants" id="Pp3c10_22150V3.1">
    <property type="protein sequence ID" value="PAC:32902180.CDS.1"/>
    <property type="gene ID" value="Pp3c10_22150"/>
</dbReference>
<name>A0A2K1K023_PHYPA</name>
<dbReference type="EMBL" id="ABEU02000010">
    <property type="protein sequence ID" value="PNR47131.1"/>
    <property type="molecule type" value="Genomic_DNA"/>
</dbReference>
<dbReference type="Gramene" id="Pp3c10_22150V3.1">
    <property type="protein sequence ID" value="PAC:32902180.CDS.1"/>
    <property type="gene ID" value="Pp3c10_22150"/>
</dbReference>
<feature type="region of interest" description="Disordered" evidence="1">
    <location>
        <begin position="1"/>
        <end position="35"/>
    </location>
</feature>
<keyword evidence="4" id="KW-1185">Reference proteome</keyword>
<feature type="region of interest" description="Disordered" evidence="1">
    <location>
        <begin position="58"/>
        <end position="89"/>
    </location>
</feature>
<feature type="compositionally biased region" description="Low complexity" evidence="1">
    <location>
        <begin position="58"/>
        <end position="71"/>
    </location>
</feature>
<organism evidence="2">
    <name type="scientific">Physcomitrium patens</name>
    <name type="common">Spreading-leaved earth moss</name>
    <name type="synonym">Physcomitrella patens</name>
    <dbReference type="NCBI Taxonomy" id="3218"/>
    <lineage>
        <taxon>Eukaryota</taxon>
        <taxon>Viridiplantae</taxon>
        <taxon>Streptophyta</taxon>
        <taxon>Embryophyta</taxon>
        <taxon>Bryophyta</taxon>
        <taxon>Bryophytina</taxon>
        <taxon>Bryopsida</taxon>
        <taxon>Funariidae</taxon>
        <taxon>Funariales</taxon>
        <taxon>Funariaceae</taxon>
        <taxon>Physcomitrium</taxon>
    </lineage>
</organism>
<dbReference type="EnsemblPlants" id="Pp3c10_22150V3.2">
    <property type="protein sequence ID" value="PAC:32902181.CDS.1"/>
    <property type="gene ID" value="Pp3c10_22150"/>
</dbReference>
<evidence type="ECO:0000256" key="1">
    <source>
        <dbReference type="SAM" id="MobiDB-lite"/>
    </source>
</evidence>
<dbReference type="Proteomes" id="UP000006727">
    <property type="component" value="Chromosome 10"/>
</dbReference>
<dbReference type="AlphaFoldDB" id="A0A2K1K023"/>
<dbReference type="Gramene" id="Pp3c10_22150V3.2">
    <property type="protein sequence ID" value="PAC:32902181.CDS.1"/>
    <property type="gene ID" value="Pp3c10_22150"/>
</dbReference>
<dbReference type="InParanoid" id="A0A2K1K023"/>
<gene>
    <name evidence="2" type="ORF">PHYPA_014251</name>
</gene>
<evidence type="ECO:0000313" key="3">
    <source>
        <dbReference type="EnsemblPlants" id="PAC:32902180.CDS.1"/>
    </source>
</evidence>
<reference evidence="3" key="3">
    <citation type="submission" date="2020-12" db="UniProtKB">
        <authorList>
            <consortium name="EnsemblPlants"/>
        </authorList>
    </citation>
    <scope>IDENTIFICATION</scope>
</reference>